<dbReference type="GO" id="GO:0005524">
    <property type="term" value="F:ATP binding"/>
    <property type="evidence" value="ECO:0007669"/>
    <property type="project" value="UniProtKB-KW"/>
</dbReference>
<proteinExistence type="inferred from homology"/>
<gene>
    <name evidence="10" type="ORF">BAA01_06130</name>
</gene>
<dbReference type="InterPro" id="IPR032387">
    <property type="entry name" value="ACAS_N"/>
</dbReference>
<evidence type="ECO:0000313" key="10">
    <source>
        <dbReference type="EMBL" id="OUM84707.1"/>
    </source>
</evidence>
<feature type="domain" description="AMP-dependent synthetase/ligase" evidence="7">
    <location>
        <begin position="106"/>
        <end position="484"/>
    </location>
</feature>
<dbReference type="Pfam" id="PF00501">
    <property type="entry name" value="AMP-binding"/>
    <property type="match status" value="1"/>
</dbReference>
<name>A0A1Y3PEU9_9BACI</name>
<evidence type="ECO:0000256" key="3">
    <source>
        <dbReference type="ARBA" id="ARBA00022598"/>
    </source>
</evidence>
<dbReference type="EMBL" id="LZRT01000121">
    <property type="protein sequence ID" value="OUM84707.1"/>
    <property type="molecule type" value="Genomic_DNA"/>
</dbReference>
<organism evidence="10 11">
    <name type="scientific">Bacillus thermozeamaize</name>
    <dbReference type="NCBI Taxonomy" id="230954"/>
    <lineage>
        <taxon>Bacteria</taxon>
        <taxon>Bacillati</taxon>
        <taxon>Bacillota</taxon>
        <taxon>Bacilli</taxon>
        <taxon>Bacillales</taxon>
        <taxon>Bacillaceae</taxon>
        <taxon>Bacillus</taxon>
    </lineage>
</organism>
<dbReference type="PANTHER" id="PTHR24095">
    <property type="entry name" value="ACETYL-COENZYME A SYNTHETASE"/>
    <property type="match status" value="1"/>
</dbReference>
<evidence type="ECO:0000256" key="2">
    <source>
        <dbReference type="ARBA" id="ARBA00013275"/>
    </source>
</evidence>
<dbReference type="Proteomes" id="UP000196475">
    <property type="component" value="Unassembled WGS sequence"/>
</dbReference>
<dbReference type="Pfam" id="PF13193">
    <property type="entry name" value="AMP-binding_C"/>
    <property type="match status" value="1"/>
</dbReference>
<keyword evidence="4" id="KW-0547">Nucleotide-binding</keyword>
<dbReference type="GO" id="GO:0006085">
    <property type="term" value="P:acetyl-CoA biosynthetic process"/>
    <property type="evidence" value="ECO:0007669"/>
    <property type="project" value="TreeGrafter"/>
</dbReference>
<dbReference type="InterPro" id="IPR000873">
    <property type="entry name" value="AMP-dep_synth/lig_dom"/>
</dbReference>
<evidence type="ECO:0000259" key="8">
    <source>
        <dbReference type="Pfam" id="PF13193"/>
    </source>
</evidence>
<evidence type="ECO:0000259" key="7">
    <source>
        <dbReference type="Pfam" id="PF00501"/>
    </source>
</evidence>
<dbReference type="InterPro" id="IPR025110">
    <property type="entry name" value="AMP-bd_C"/>
</dbReference>
<comment type="caution">
    <text evidence="10">The sequence shown here is derived from an EMBL/GenBank/DDBJ whole genome shotgun (WGS) entry which is preliminary data.</text>
</comment>
<evidence type="ECO:0000256" key="5">
    <source>
        <dbReference type="ARBA" id="ARBA00022840"/>
    </source>
</evidence>
<dbReference type="GO" id="GO:0003987">
    <property type="term" value="F:acetate-CoA ligase activity"/>
    <property type="evidence" value="ECO:0007669"/>
    <property type="project" value="UniProtKB-EC"/>
</dbReference>
<dbReference type="InterPro" id="IPR045851">
    <property type="entry name" value="AMP-bd_C_sf"/>
</dbReference>
<dbReference type="PANTHER" id="PTHR24095:SF14">
    <property type="entry name" value="ACETYL-COENZYME A SYNTHETASE 1"/>
    <property type="match status" value="1"/>
</dbReference>
<dbReference type="AlphaFoldDB" id="A0A1Y3PEU9"/>
<keyword evidence="6" id="KW-0007">Acetylation</keyword>
<comment type="similarity">
    <text evidence="1">Belongs to the ATP-dependent AMP-binding enzyme family.</text>
</comment>
<evidence type="ECO:0000256" key="4">
    <source>
        <dbReference type="ARBA" id="ARBA00022741"/>
    </source>
</evidence>
<dbReference type="Pfam" id="PF16177">
    <property type="entry name" value="ACAS_N"/>
    <property type="match status" value="1"/>
</dbReference>
<reference evidence="11" key="1">
    <citation type="submission" date="2016-06" db="EMBL/GenBank/DDBJ databases">
        <authorList>
            <person name="Nascimento L."/>
            <person name="Pereira R.V."/>
            <person name="Martins L.F."/>
            <person name="Quaggio R.B."/>
            <person name="Silva A.M."/>
            <person name="Setubal J.C."/>
        </authorList>
    </citation>
    <scope>NUCLEOTIDE SEQUENCE [LARGE SCALE GENOMIC DNA]</scope>
</reference>
<dbReference type="EC" id="6.2.1.1" evidence="2"/>
<dbReference type="Gene3D" id="3.40.50.12780">
    <property type="entry name" value="N-terminal domain of ligase-like"/>
    <property type="match status" value="1"/>
</dbReference>
<evidence type="ECO:0000256" key="6">
    <source>
        <dbReference type="ARBA" id="ARBA00022990"/>
    </source>
</evidence>
<dbReference type="SUPFAM" id="SSF56801">
    <property type="entry name" value="Acetyl-CoA synthetase-like"/>
    <property type="match status" value="1"/>
</dbReference>
<keyword evidence="5" id="KW-0067">ATP-binding</keyword>
<evidence type="ECO:0000259" key="9">
    <source>
        <dbReference type="Pfam" id="PF16177"/>
    </source>
</evidence>
<protein>
    <recommendedName>
        <fullName evidence="2">acetate--CoA ligase</fullName>
        <ecNumber evidence="2">6.2.1.1</ecNumber>
    </recommendedName>
</protein>
<sequence>MLGGVISVNQAVWYPTKERVESTRLYQWMKRLGFEDYDRFHQASVRDIAWFWGEAEKELGIAWFQPYRQVLDLSRGPQWPRWFVGGKLNLAYNVLDKWLEDPQVRRRNALIYEREDGVIRRYTYEALAGWVNRVAAGLKRQGVQKGDRIGIYLPMIPEAAVIMLAVAKIGAIFIPSFSGFAADPVAKRLQSSGARMLVTADGFIRRGKVVPMKEEADKAVALSPTIEKVVVVRSLGREIPWNQDKDIDWKELEAEKEAEREEVSCEVLDSDTPFMLLYTSGTKPKGTVHIHAGFPIRAAFEAGLQLDLRPGEVMFWVTDMGWVVGPLVLLGSLMNAATLVMYDGSPDFPAPDRIWQMAERHQVSILGVAPTLIRAMVPHGEELAGRHDLSSLKAFASTGEPWNPEPWNWLFEKVGKKRLPILNVSGGTEVSGVIIGTTVLKPIAPTCFNAPNLGMDVDVLDQEGKPVYGQIGELVVRQPWVGMTHGFWQEPERYEETYWSRWKNIWVHGDAVIRDEQGFWTIIGRSDDTLNVAGKRMGPSEMESILVSHPAVREAATIGVPDPLKGEVPVCFAVINPGHAPDESLAEKLMQMVTEQIGKALRPKAIHFVAELPKTRSAKIMHRVIRAVYLGKNPGDLSALDNPESIREIQKFTHE</sequence>
<evidence type="ECO:0000256" key="1">
    <source>
        <dbReference type="ARBA" id="ARBA00006432"/>
    </source>
</evidence>
<feature type="domain" description="Acetyl-coenzyme A synthetase N-terminal" evidence="9">
    <location>
        <begin position="37"/>
        <end position="94"/>
    </location>
</feature>
<accession>A0A1Y3PEU9</accession>
<dbReference type="InterPro" id="IPR042099">
    <property type="entry name" value="ANL_N_sf"/>
</dbReference>
<evidence type="ECO:0000313" key="11">
    <source>
        <dbReference type="Proteomes" id="UP000196475"/>
    </source>
</evidence>
<feature type="domain" description="AMP-binding enzyme C-terminal" evidence="8">
    <location>
        <begin position="541"/>
        <end position="619"/>
    </location>
</feature>
<dbReference type="Gene3D" id="3.30.300.30">
    <property type="match status" value="1"/>
</dbReference>
<keyword evidence="3" id="KW-0436">Ligase</keyword>